<organism evidence="3 4">
    <name type="scientific">Corchorus olitorius</name>
    <dbReference type="NCBI Taxonomy" id="93759"/>
    <lineage>
        <taxon>Eukaryota</taxon>
        <taxon>Viridiplantae</taxon>
        <taxon>Streptophyta</taxon>
        <taxon>Embryophyta</taxon>
        <taxon>Tracheophyta</taxon>
        <taxon>Spermatophyta</taxon>
        <taxon>Magnoliopsida</taxon>
        <taxon>eudicotyledons</taxon>
        <taxon>Gunneridae</taxon>
        <taxon>Pentapetalae</taxon>
        <taxon>rosids</taxon>
        <taxon>malvids</taxon>
        <taxon>Malvales</taxon>
        <taxon>Malvaceae</taxon>
        <taxon>Grewioideae</taxon>
        <taxon>Apeibeae</taxon>
        <taxon>Corchorus</taxon>
    </lineage>
</organism>
<dbReference type="InterPro" id="IPR027409">
    <property type="entry name" value="GroEL-like_apical_dom_sf"/>
</dbReference>
<dbReference type="AlphaFoldDB" id="A0A1R3HP74"/>
<evidence type="ECO:0000313" key="3">
    <source>
        <dbReference type="EMBL" id="OMO72196.1"/>
    </source>
</evidence>
<reference evidence="4" key="1">
    <citation type="submission" date="2013-09" db="EMBL/GenBank/DDBJ databases">
        <title>Corchorus olitorius genome sequencing.</title>
        <authorList>
            <person name="Alam M."/>
            <person name="Haque M.S."/>
            <person name="Islam M.S."/>
            <person name="Emdad E.M."/>
            <person name="Islam M.M."/>
            <person name="Ahmed B."/>
            <person name="Halim A."/>
            <person name="Hossen Q.M.M."/>
            <person name="Hossain M.Z."/>
            <person name="Ahmed R."/>
            <person name="Khan M.M."/>
            <person name="Islam R."/>
            <person name="Rashid M.M."/>
            <person name="Khan S.A."/>
            <person name="Rahman M.S."/>
            <person name="Alam M."/>
            <person name="Yahiya A.S."/>
            <person name="Khan M.S."/>
            <person name="Azam M.S."/>
            <person name="Haque T."/>
            <person name="Lashkar M.Z.H."/>
            <person name="Akhand A.I."/>
            <person name="Morshed G."/>
            <person name="Roy S."/>
            <person name="Uddin K.S."/>
            <person name="Rabeya T."/>
            <person name="Hossain A.S."/>
            <person name="Chowdhury A."/>
            <person name="Snigdha A.R."/>
            <person name="Mortoza M.S."/>
            <person name="Matin S.A."/>
            <person name="Hoque S.M.E."/>
            <person name="Islam M.K."/>
            <person name="Roy D.K."/>
            <person name="Haider R."/>
            <person name="Moosa M.M."/>
            <person name="Elias S.M."/>
            <person name="Hasan A.M."/>
            <person name="Jahan S."/>
            <person name="Shafiuddin M."/>
            <person name="Mahmood N."/>
            <person name="Shommy N.S."/>
        </authorList>
    </citation>
    <scope>NUCLEOTIDE SEQUENCE [LARGE SCALE GENOMIC DNA]</scope>
    <source>
        <strain evidence="4">cv. O-4</strain>
    </source>
</reference>
<evidence type="ECO:0000313" key="4">
    <source>
        <dbReference type="Proteomes" id="UP000187203"/>
    </source>
</evidence>
<dbReference type="InterPro" id="IPR001844">
    <property type="entry name" value="Cpn60/GroEL"/>
</dbReference>
<comment type="similarity">
    <text evidence="1">Belongs to the chaperonin (HSP60) family.</text>
</comment>
<sequence length="117" mass="13039">MPKMSLDFTGMVIRDDMGLTLDRAGKEVVAKDSTYIVRDGNTREAVQERVSQIERLVEVGAQIQVELKDKQLRIEDALNATKGLSNNDTRYGYNAASNTYEDLVKAGIMDPTKIILC</sequence>
<protein>
    <submittedName>
        <fullName evidence="3">Chaperonin Cpn60/TCP-1</fullName>
    </submittedName>
</protein>
<dbReference type="EMBL" id="AWUE01019685">
    <property type="protein sequence ID" value="OMO72196.1"/>
    <property type="molecule type" value="Genomic_DNA"/>
</dbReference>
<dbReference type="PANTHER" id="PTHR45633">
    <property type="entry name" value="60 KDA HEAT SHOCK PROTEIN, MITOCHONDRIAL"/>
    <property type="match status" value="1"/>
</dbReference>
<name>A0A1R3HP74_9ROSI</name>
<evidence type="ECO:0000256" key="1">
    <source>
        <dbReference type="ARBA" id="ARBA00006607"/>
    </source>
</evidence>
<keyword evidence="4" id="KW-1185">Reference proteome</keyword>
<dbReference type="InterPro" id="IPR027413">
    <property type="entry name" value="GROEL-like_equatorial_sf"/>
</dbReference>
<dbReference type="Gene3D" id="1.10.560.10">
    <property type="entry name" value="GroEL-like equatorial domain"/>
    <property type="match status" value="1"/>
</dbReference>
<dbReference type="GO" id="GO:0140662">
    <property type="term" value="F:ATP-dependent protein folding chaperone"/>
    <property type="evidence" value="ECO:0007669"/>
    <property type="project" value="InterPro"/>
</dbReference>
<proteinExistence type="inferred from homology"/>
<comment type="caution">
    <text evidence="3">The sequence shown here is derived from an EMBL/GenBank/DDBJ whole genome shotgun (WGS) entry which is preliminary data.</text>
</comment>
<keyword evidence="2" id="KW-0143">Chaperone</keyword>
<gene>
    <name evidence="3" type="ORF">COLO4_27755</name>
</gene>
<dbReference type="OrthoDB" id="1935563at2759"/>
<dbReference type="InterPro" id="IPR027410">
    <property type="entry name" value="TCP-1-like_intermed_sf"/>
</dbReference>
<dbReference type="SUPFAM" id="SSF52029">
    <property type="entry name" value="GroEL apical domain-like"/>
    <property type="match status" value="1"/>
</dbReference>
<dbReference type="GO" id="GO:0042026">
    <property type="term" value="P:protein refolding"/>
    <property type="evidence" value="ECO:0007669"/>
    <property type="project" value="InterPro"/>
</dbReference>
<dbReference type="Gene3D" id="3.30.260.10">
    <property type="entry name" value="TCP-1-like chaperonin intermediate domain"/>
    <property type="match status" value="1"/>
</dbReference>
<evidence type="ECO:0000256" key="2">
    <source>
        <dbReference type="ARBA" id="ARBA00023186"/>
    </source>
</evidence>
<dbReference type="STRING" id="93759.A0A1R3HP74"/>
<accession>A0A1R3HP74</accession>
<dbReference type="Proteomes" id="UP000187203">
    <property type="component" value="Unassembled WGS sequence"/>
</dbReference>